<dbReference type="EMBL" id="VLNT01000001">
    <property type="protein sequence ID" value="TSD68126.1"/>
    <property type="molecule type" value="Genomic_DNA"/>
</dbReference>
<accession>A0A554SP42</accession>
<evidence type="ECO:0000313" key="2">
    <source>
        <dbReference type="Proteomes" id="UP000316988"/>
    </source>
</evidence>
<evidence type="ECO:0000313" key="1">
    <source>
        <dbReference type="EMBL" id="TSD68126.1"/>
    </source>
</evidence>
<proteinExistence type="predicted"/>
<gene>
    <name evidence="1" type="ORF">FNM00_00580</name>
</gene>
<dbReference type="OrthoDB" id="5197973at2"/>
<evidence type="ECO:0008006" key="3">
    <source>
        <dbReference type="Google" id="ProtNLM"/>
    </source>
</evidence>
<organism evidence="1 2">
    <name type="scientific">Aeromicrobium piscarium</name>
    <dbReference type="NCBI Taxonomy" id="2590901"/>
    <lineage>
        <taxon>Bacteria</taxon>
        <taxon>Bacillati</taxon>
        <taxon>Actinomycetota</taxon>
        <taxon>Actinomycetes</taxon>
        <taxon>Propionibacteriales</taxon>
        <taxon>Nocardioidaceae</taxon>
        <taxon>Aeromicrobium</taxon>
    </lineage>
</organism>
<keyword evidence="2" id="KW-1185">Reference proteome</keyword>
<comment type="caution">
    <text evidence="1">The sequence shown here is derived from an EMBL/GenBank/DDBJ whole genome shotgun (WGS) entry which is preliminary data.</text>
</comment>
<dbReference type="AlphaFoldDB" id="A0A554SP42"/>
<dbReference type="Proteomes" id="UP000316988">
    <property type="component" value="Unassembled WGS sequence"/>
</dbReference>
<reference evidence="1 2" key="1">
    <citation type="submission" date="2019-07" db="EMBL/GenBank/DDBJ databases">
        <authorList>
            <person name="Zhao L.H."/>
        </authorList>
    </citation>
    <scope>NUCLEOTIDE SEQUENCE [LARGE SCALE GENOMIC DNA]</scope>
    <source>
        <strain evidence="1 2">Co35</strain>
    </source>
</reference>
<name>A0A554SP42_9ACTN</name>
<sequence>MPQLKRESVTTGDQSWVGSGHGIHNCRTSVLDVSAFTKADHYPDGYFPSGLIVNVADESSVKPFTGATGEVFGVLFTDQTTDGVEDLNVPIFRHGFIKVDRLPVTTNIPDDAPNGFVFIQESDA</sequence>
<dbReference type="RefSeq" id="WP_143911074.1">
    <property type="nucleotide sequence ID" value="NZ_VLNT01000001.1"/>
</dbReference>
<protein>
    <recommendedName>
        <fullName evidence="3">Head decoration protein</fullName>
    </recommendedName>
</protein>